<dbReference type="AlphaFoldDB" id="A0A843XSK5"/>
<organism evidence="1 2">
    <name type="scientific">Colocasia esculenta</name>
    <name type="common">Wild taro</name>
    <name type="synonym">Arum esculentum</name>
    <dbReference type="NCBI Taxonomy" id="4460"/>
    <lineage>
        <taxon>Eukaryota</taxon>
        <taxon>Viridiplantae</taxon>
        <taxon>Streptophyta</taxon>
        <taxon>Embryophyta</taxon>
        <taxon>Tracheophyta</taxon>
        <taxon>Spermatophyta</taxon>
        <taxon>Magnoliopsida</taxon>
        <taxon>Liliopsida</taxon>
        <taxon>Araceae</taxon>
        <taxon>Aroideae</taxon>
        <taxon>Colocasieae</taxon>
        <taxon>Colocasia</taxon>
    </lineage>
</organism>
<accession>A0A843XSK5</accession>
<sequence>MSSGGWDIRPSPLGPCGPILRVATCSLVTTWSQQGGRPDKGWVATTKAVAFLSRRYGHHVVVATSDGIVTDLLTDVTGVLSVRTALSGVRRTRVNATWSPVAIAFLVFEAFVLRWCRPACAGDVAVSFGERRRCPFLREGPNGFVLHVEAWDTEDNRSSTQCRLAKRETLVFLVQAESPLFVFASRVVVTTSSRPELPTVCETSQQRQGVRQAEETGW</sequence>
<proteinExistence type="predicted"/>
<dbReference type="EMBL" id="NMUH01012522">
    <property type="protein sequence ID" value="MQM22266.1"/>
    <property type="molecule type" value="Genomic_DNA"/>
</dbReference>
<comment type="caution">
    <text evidence="1">The sequence shown here is derived from an EMBL/GenBank/DDBJ whole genome shotgun (WGS) entry which is preliminary data.</text>
</comment>
<protein>
    <submittedName>
        <fullName evidence="1">Uncharacterized protein</fullName>
    </submittedName>
</protein>
<gene>
    <name evidence="1" type="ORF">Taro_055316</name>
</gene>
<evidence type="ECO:0000313" key="1">
    <source>
        <dbReference type="EMBL" id="MQM22266.1"/>
    </source>
</evidence>
<reference evidence="1" key="1">
    <citation type="submission" date="2017-07" db="EMBL/GenBank/DDBJ databases">
        <title>Taro Niue Genome Assembly and Annotation.</title>
        <authorList>
            <person name="Atibalentja N."/>
            <person name="Keating K."/>
            <person name="Fields C.J."/>
        </authorList>
    </citation>
    <scope>NUCLEOTIDE SEQUENCE</scope>
    <source>
        <strain evidence="1">Niue_2</strain>
        <tissue evidence="1">Leaf</tissue>
    </source>
</reference>
<name>A0A843XSK5_COLES</name>
<evidence type="ECO:0000313" key="2">
    <source>
        <dbReference type="Proteomes" id="UP000652761"/>
    </source>
</evidence>
<keyword evidence="2" id="KW-1185">Reference proteome</keyword>
<dbReference type="Proteomes" id="UP000652761">
    <property type="component" value="Unassembled WGS sequence"/>
</dbReference>